<keyword evidence="3" id="KW-1003">Cell membrane</keyword>
<evidence type="ECO:0000256" key="6">
    <source>
        <dbReference type="ARBA" id="ARBA00022989"/>
    </source>
</evidence>
<feature type="domain" description="ABC transmembrane type-1" evidence="9">
    <location>
        <begin position="56"/>
        <end position="260"/>
    </location>
</feature>
<dbReference type="InterPro" id="IPR000515">
    <property type="entry name" value="MetI-like"/>
</dbReference>
<keyword evidence="5" id="KW-0029">Amino-acid transport</keyword>
<evidence type="ECO:0000259" key="9">
    <source>
        <dbReference type="PROSITE" id="PS50928"/>
    </source>
</evidence>
<dbReference type="GO" id="GO:0043190">
    <property type="term" value="C:ATP-binding cassette (ABC) transporter complex"/>
    <property type="evidence" value="ECO:0007669"/>
    <property type="project" value="InterPro"/>
</dbReference>
<evidence type="ECO:0000256" key="7">
    <source>
        <dbReference type="ARBA" id="ARBA00023136"/>
    </source>
</evidence>
<organism evidence="10 11">
    <name type="scientific">Natronoglomus mannanivorans</name>
    <dbReference type="NCBI Taxonomy" id="2979990"/>
    <lineage>
        <taxon>Archaea</taxon>
        <taxon>Methanobacteriati</taxon>
        <taxon>Methanobacteriota</taxon>
        <taxon>Stenosarchaea group</taxon>
        <taxon>Halobacteria</taxon>
        <taxon>Halobacteriales</taxon>
        <taxon>Natrialbaceae</taxon>
        <taxon>Natronoglomus</taxon>
    </lineage>
</organism>
<comment type="similarity">
    <text evidence="8">Belongs to the binding-protein-dependent transport system permease family.</text>
</comment>
<dbReference type="RefSeq" id="WP_338003052.1">
    <property type="nucleotide sequence ID" value="NZ_JAOPKA010000003.1"/>
</dbReference>
<comment type="subcellular location">
    <subcellularLocation>
        <location evidence="1 8">Cell membrane</location>
        <topology evidence="1 8">Multi-pass membrane protein</topology>
    </subcellularLocation>
</comment>
<dbReference type="PANTHER" id="PTHR30614:SF0">
    <property type="entry name" value="L-CYSTINE TRANSPORT SYSTEM PERMEASE PROTEIN TCYL"/>
    <property type="match status" value="1"/>
</dbReference>
<feature type="transmembrane region" description="Helical" evidence="8">
    <location>
        <begin position="97"/>
        <end position="121"/>
    </location>
</feature>
<keyword evidence="6 8" id="KW-1133">Transmembrane helix</keyword>
<protein>
    <submittedName>
        <fullName evidence="10">Amino acid ABC transporter permease</fullName>
    </submittedName>
</protein>
<dbReference type="PROSITE" id="PS50928">
    <property type="entry name" value="ABC_TM1"/>
    <property type="match status" value="1"/>
</dbReference>
<dbReference type="GO" id="GO:0006865">
    <property type="term" value="P:amino acid transport"/>
    <property type="evidence" value="ECO:0007669"/>
    <property type="project" value="UniProtKB-KW"/>
</dbReference>
<dbReference type="Pfam" id="PF00528">
    <property type="entry name" value="BPD_transp_1"/>
    <property type="match status" value="1"/>
</dbReference>
<dbReference type="CDD" id="cd06261">
    <property type="entry name" value="TM_PBP2"/>
    <property type="match status" value="1"/>
</dbReference>
<feature type="transmembrane region" description="Helical" evidence="8">
    <location>
        <begin position="51"/>
        <end position="76"/>
    </location>
</feature>
<evidence type="ECO:0000256" key="4">
    <source>
        <dbReference type="ARBA" id="ARBA00022692"/>
    </source>
</evidence>
<evidence type="ECO:0000256" key="5">
    <source>
        <dbReference type="ARBA" id="ARBA00022970"/>
    </source>
</evidence>
<dbReference type="InterPro" id="IPR043429">
    <property type="entry name" value="ArtM/GltK/GlnP/TcyL/YhdX-like"/>
</dbReference>
<dbReference type="Gene3D" id="1.10.3720.10">
    <property type="entry name" value="MetI-like"/>
    <property type="match status" value="1"/>
</dbReference>
<dbReference type="AlphaFoldDB" id="A0AAP2YYR5"/>
<evidence type="ECO:0000313" key="11">
    <source>
        <dbReference type="Proteomes" id="UP001321018"/>
    </source>
</evidence>
<dbReference type="PANTHER" id="PTHR30614">
    <property type="entry name" value="MEMBRANE COMPONENT OF AMINO ACID ABC TRANSPORTER"/>
    <property type="match status" value="1"/>
</dbReference>
<keyword evidence="7 8" id="KW-0472">Membrane</keyword>
<evidence type="ECO:0000256" key="3">
    <source>
        <dbReference type="ARBA" id="ARBA00022475"/>
    </source>
</evidence>
<dbReference type="InterPro" id="IPR035906">
    <property type="entry name" value="MetI-like_sf"/>
</dbReference>
<evidence type="ECO:0000256" key="2">
    <source>
        <dbReference type="ARBA" id="ARBA00022448"/>
    </source>
</evidence>
<sequence length="281" mass="30579">MEFVPALAETAVTASTTSDAVPLFTEHILSEETVAEYLGEDWAFVYRNREYLLWGTVVTIALTITSLLLGFLAGFPAGVIEAYGGGYSRAFVRKFGVLLRGTPILVIMIYTFYVLPIGIVLDPVQSALAGLDAVLGPIPVPDVGEAFMAATLALGFRSAAYQSQIFRGALQNVDEGQMEAARSIGMSRLEAIRHVIAPQALRRSVPGFQNEFTIVLKDTSIAFAIGLGELLKRSNDLFFQQTTAILEVIIFASLIYFVLTFSTNRTLDYVSNRFAIPGESS</sequence>
<keyword evidence="2 8" id="KW-0813">Transport</keyword>
<evidence type="ECO:0000256" key="8">
    <source>
        <dbReference type="RuleBase" id="RU363032"/>
    </source>
</evidence>
<gene>
    <name evidence="10" type="ORF">OB960_07400</name>
</gene>
<name>A0AAP2YYR5_9EURY</name>
<accession>A0AAP2YYR5</accession>
<evidence type="ECO:0000313" key="10">
    <source>
        <dbReference type="EMBL" id="MCU4741224.1"/>
    </source>
</evidence>
<evidence type="ECO:0000256" key="1">
    <source>
        <dbReference type="ARBA" id="ARBA00004651"/>
    </source>
</evidence>
<comment type="caution">
    <text evidence="10">The sequence shown here is derived from an EMBL/GenBank/DDBJ whole genome shotgun (WGS) entry which is preliminary data.</text>
</comment>
<dbReference type="GO" id="GO:0022857">
    <property type="term" value="F:transmembrane transporter activity"/>
    <property type="evidence" value="ECO:0007669"/>
    <property type="project" value="InterPro"/>
</dbReference>
<dbReference type="InterPro" id="IPR010065">
    <property type="entry name" value="AA_ABC_transptr_permease_3TM"/>
</dbReference>
<keyword evidence="4 8" id="KW-0812">Transmembrane</keyword>
<dbReference type="Proteomes" id="UP001321018">
    <property type="component" value="Unassembled WGS sequence"/>
</dbReference>
<dbReference type="SUPFAM" id="SSF161098">
    <property type="entry name" value="MetI-like"/>
    <property type="match status" value="1"/>
</dbReference>
<feature type="transmembrane region" description="Helical" evidence="8">
    <location>
        <begin position="238"/>
        <end position="259"/>
    </location>
</feature>
<reference evidence="10" key="1">
    <citation type="submission" date="2022-09" db="EMBL/GenBank/DDBJ databases">
        <title>Enrichment on poylsaccharides allowed isolation of novel metabolic and taxonomic groups of Haloarchaea.</title>
        <authorList>
            <person name="Sorokin D.Y."/>
            <person name="Elcheninov A.G."/>
            <person name="Khizhniak T.V."/>
            <person name="Kolganova T.V."/>
            <person name="Kublanov I.V."/>
        </authorList>
    </citation>
    <scope>NUCLEOTIDE SEQUENCE</scope>
    <source>
        <strain evidence="10">AArc-xg1-1</strain>
    </source>
</reference>
<proteinExistence type="inferred from homology"/>
<dbReference type="EMBL" id="JAOPKA010000003">
    <property type="protein sequence ID" value="MCU4741224.1"/>
    <property type="molecule type" value="Genomic_DNA"/>
</dbReference>
<dbReference type="NCBIfam" id="TIGR01726">
    <property type="entry name" value="HEQRo_perm_3TM"/>
    <property type="match status" value="1"/>
</dbReference>